<evidence type="ECO:0000313" key="4">
    <source>
        <dbReference type="Proteomes" id="UP000011988"/>
    </source>
</evidence>
<keyword evidence="1" id="KW-1133">Transmembrane helix</keyword>
<name>M6D8Z8_9LEPT</name>
<organism evidence="3 4">
    <name type="scientific">Leptospira alstonii serovar Sichuan str. 79601</name>
    <dbReference type="NCBI Taxonomy" id="1218565"/>
    <lineage>
        <taxon>Bacteria</taxon>
        <taxon>Pseudomonadati</taxon>
        <taxon>Spirochaetota</taxon>
        <taxon>Spirochaetia</taxon>
        <taxon>Leptospirales</taxon>
        <taxon>Leptospiraceae</taxon>
        <taxon>Leptospira</taxon>
    </lineage>
</organism>
<sequence>MAIQIMNFKINFSLISFFILSISFSFALFGQEQRKSAFLGSSLIHMPSTEDVGKNGLDFRINHRFGSAKSTSYDFAGLDNGANTQLSLDYGLTDRITIGIARTSFQKTYEARGKIRLLTQDSGFPVTVSFFGVFGQETEKQNRFYGPYLKVSSGYPGFDSQAGRKLNTYELTDSDRQSALASFLISRRFGDLFSIQLSPMFVHRNFVKDHLSNDRTGLDVSFRIHLFKRLDFTFGTILTPKRDYIGDSYAAEDRKTKINGVEYSASEVNDLIASGRTLDAIVNNILLSKPVKYMSVPLSFGVDFETGGHVFQLFVTNSRSIAHTQLLRGADFDYDKKEWTLGFNIHRYFSLESSDNSSVPKTD</sequence>
<dbReference type="AlphaFoldDB" id="M6D8Z8"/>
<protein>
    <recommendedName>
        <fullName evidence="2">DUF5777 domain-containing protein</fullName>
    </recommendedName>
</protein>
<proteinExistence type="predicted"/>
<feature type="domain" description="DUF5777" evidence="2">
    <location>
        <begin position="38"/>
        <end position="349"/>
    </location>
</feature>
<dbReference type="PATRIC" id="fig|1218565.3.peg.2143"/>
<keyword evidence="1" id="KW-0812">Transmembrane</keyword>
<dbReference type="EMBL" id="ANIK01000042">
    <property type="protein sequence ID" value="EMJ95030.1"/>
    <property type="molecule type" value="Genomic_DNA"/>
</dbReference>
<dbReference type="InterPro" id="IPR045916">
    <property type="entry name" value="DUF5777"/>
</dbReference>
<evidence type="ECO:0000256" key="1">
    <source>
        <dbReference type="SAM" id="Phobius"/>
    </source>
</evidence>
<evidence type="ECO:0000313" key="3">
    <source>
        <dbReference type="EMBL" id="EMJ95030.1"/>
    </source>
</evidence>
<dbReference type="Pfam" id="PF19089">
    <property type="entry name" value="DUF5777"/>
    <property type="match status" value="1"/>
</dbReference>
<feature type="transmembrane region" description="Helical" evidence="1">
    <location>
        <begin position="12"/>
        <end position="30"/>
    </location>
</feature>
<evidence type="ECO:0000259" key="2">
    <source>
        <dbReference type="Pfam" id="PF19089"/>
    </source>
</evidence>
<dbReference type="Proteomes" id="UP000011988">
    <property type="component" value="Unassembled WGS sequence"/>
</dbReference>
<accession>M6D8Z8</accession>
<gene>
    <name evidence="3" type="ORF">LEP1GSC194_2343</name>
</gene>
<keyword evidence="1" id="KW-0472">Membrane</keyword>
<reference evidence="3 4" key="1">
    <citation type="submission" date="2013-01" db="EMBL/GenBank/DDBJ databases">
        <authorList>
            <person name="Harkins D.M."/>
            <person name="Durkin A.S."/>
            <person name="Brinkac L.M."/>
            <person name="Haft D.H."/>
            <person name="Selengut J.D."/>
            <person name="Sanka R."/>
            <person name="DePew J."/>
            <person name="Purushe J."/>
            <person name="Galloway R.L."/>
            <person name="Vinetz J.M."/>
            <person name="Sutton G.G."/>
            <person name="Nierman W.C."/>
            <person name="Fouts D.E."/>
        </authorList>
    </citation>
    <scope>NUCLEOTIDE SEQUENCE [LARGE SCALE GENOMIC DNA]</scope>
    <source>
        <strain evidence="3 4">79601</strain>
    </source>
</reference>
<comment type="caution">
    <text evidence="3">The sequence shown here is derived from an EMBL/GenBank/DDBJ whole genome shotgun (WGS) entry which is preliminary data.</text>
</comment>